<evidence type="ECO:0000256" key="7">
    <source>
        <dbReference type="ARBA" id="ARBA00049180"/>
    </source>
</evidence>
<dbReference type="InterPro" id="IPR006237">
    <property type="entry name" value="L-Met_gamma_lys"/>
</dbReference>
<evidence type="ECO:0000256" key="2">
    <source>
        <dbReference type="ARBA" id="ARBA00008667"/>
    </source>
</evidence>
<name>A0ABS4EX63_9CLOT</name>
<dbReference type="PROSITE" id="PS00868">
    <property type="entry name" value="CYS_MET_METAB_PP"/>
    <property type="match status" value="1"/>
</dbReference>
<evidence type="ECO:0000256" key="4">
    <source>
        <dbReference type="ARBA" id="ARBA00019040"/>
    </source>
</evidence>
<dbReference type="Pfam" id="PF01053">
    <property type="entry name" value="Cys_Met_Meta_PP"/>
    <property type="match status" value="1"/>
</dbReference>
<dbReference type="InterPro" id="IPR054542">
    <property type="entry name" value="Cys_met_metab_PP"/>
</dbReference>
<gene>
    <name evidence="9" type="ORF">J2Z53_000163</name>
</gene>
<evidence type="ECO:0000313" key="9">
    <source>
        <dbReference type="EMBL" id="MBP1888584.1"/>
    </source>
</evidence>
<dbReference type="InterPro" id="IPR015422">
    <property type="entry name" value="PyrdxlP-dep_Trfase_small"/>
</dbReference>
<dbReference type="GO" id="GO:0018826">
    <property type="term" value="F:methionine gamma-lyase activity"/>
    <property type="evidence" value="ECO:0007669"/>
    <property type="project" value="UniProtKB-EC"/>
</dbReference>
<dbReference type="Gene3D" id="3.40.640.10">
    <property type="entry name" value="Type I PLP-dependent aspartate aminotransferase-like (Major domain)"/>
    <property type="match status" value="1"/>
</dbReference>
<keyword evidence="10" id="KW-1185">Reference proteome</keyword>
<evidence type="ECO:0000256" key="3">
    <source>
        <dbReference type="ARBA" id="ARBA00012222"/>
    </source>
</evidence>
<dbReference type="SUPFAM" id="SSF53383">
    <property type="entry name" value="PLP-dependent transferases"/>
    <property type="match status" value="1"/>
</dbReference>
<dbReference type="InterPro" id="IPR015421">
    <property type="entry name" value="PyrdxlP-dep_Trfase_major"/>
</dbReference>
<dbReference type="EC" id="4.4.1.11" evidence="3"/>
<dbReference type="PIRSF" id="PIRSF001434">
    <property type="entry name" value="CGS"/>
    <property type="match status" value="1"/>
</dbReference>
<comment type="cofactor">
    <cofactor evidence="1 8">
        <name>pyridoxal 5'-phosphate</name>
        <dbReference type="ChEBI" id="CHEBI:597326"/>
    </cofactor>
</comment>
<evidence type="ECO:0000313" key="10">
    <source>
        <dbReference type="Proteomes" id="UP000783390"/>
    </source>
</evidence>
<evidence type="ECO:0000256" key="5">
    <source>
        <dbReference type="ARBA" id="ARBA00022898"/>
    </source>
</evidence>
<keyword evidence="6 9" id="KW-0456">Lyase</keyword>
<dbReference type="NCBIfam" id="TIGR01328">
    <property type="entry name" value="met_gam_lyase"/>
    <property type="match status" value="1"/>
</dbReference>
<keyword evidence="5 8" id="KW-0663">Pyridoxal phosphate</keyword>
<evidence type="ECO:0000256" key="6">
    <source>
        <dbReference type="ARBA" id="ARBA00023239"/>
    </source>
</evidence>
<dbReference type="PANTHER" id="PTHR11808">
    <property type="entry name" value="TRANS-SULFURATION ENZYME FAMILY MEMBER"/>
    <property type="match status" value="1"/>
</dbReference>
<organism evidence="9 10">
    <name type="scientific">Clostridium moniliforme</name>
    <dbReference type="NCBI Taxonomy" id="39489"/>
    <lineage>
        <taxon>Bacteria</taxon>
        <taxon>Bacillati</taxon>
        <taxon>Bacillota</taxon>
        <taxon>Clostridia</taxon>
        <taxon>Eubacteriales</taxon>
        <taxon>Clostridiaceae</taxon>
        <taxon>Clostridium</taxon>
    </lineage>
</organism>
<proteinExistence type="inferred from homology"/>
<evidence type="ECO:0000256" key="8">
    <source>
        <dbReference type="RuleBase" id="RU362118"/>
    </source>
</evidence>
<protein>
    <recommendedName>
        <fullName evidence="4">L-methionine gamma-lyase</fullName>
        <ecNumber evidence="3">4.4.1.11</ecNumber>
    </recommendedName>
</protein>
<evidence type="ECO:0000256" key="1">
    <source>
        <dbReference type="ARBA" id="ARBA00001933"/>
    </source>
</evidence>
<dbReference type="NCBIfam" id="NF004876">
    <property type="entry name" value="PRK06234.1"/>
    <property type="match status" value="1"/>
</dbReference>
<dbReference type="InterPro" id="IPR015424">
    <property type="entry name" value="PyrdxlP-dep_Trfase"/>
</dbReference>
<comment type="caution">
    <text evidence="9">The sequence shown here is derived from an EMBL/GenBank/DDBJ whole genome shotgun (WGS) entry which is preliminary data.</text>
</comment>
<dbReference type="PANTHER" id="PTHR11808:SF80">
    <property type="entry name" value="CYSTATHIONINE GAMMA-LYASE"/>
    <property type="match status" value="1"/>
</dbReference>
<comment type="catalytic activity">
    <reaction evidence="7">
        <text>L-methionine + H2O = methanethiol + 2-oxobutanoate + NH4(+)</text>
        <dbReference type="Rhea" id="RHEA:23800"/>
        <dbReference type="ChEBI" id="CHEBI:15377"/>
        <dbReference type="ChEBI" id="CHEBI:16007"/>
        <dbReference type="ChEBI" id="CHEBI:16763"/>
        <dbReference type="ChEBI" id="CHEBI:28938"/>
        <dbReference type="ChEBI" id="CHEBI:57844"/>
        <dbReference type="EC" id="4.4.1.11"/>
    </reaction>
</comment>
<dbReference type="Gene3D" id="3.90.1150.10">
    <property type="entry name" value="Aspartate Aminotransferase, domain 1"/>
    <property type="match status" value="1"/>
</dbReference>
<dbReference type="InterPro" id="IPR000277">
    <property type="entry name" value="Cys/Met-Metab_PyrdxlP-dep_enz"/>
</dbReference>
<dbReference type="EMBL" id="JAGGJZ010000001">
    <property type="protein sequence ID" value="MBP1888584.1"/>
    <property type="molecule type" value="Genomic_DNA"/>
</dbReference>
<dbReference type="RefSeq" id="WP_209795321.1">
    <property type="nucleotide sequence ID" value="NZ_JAGGJZ010000001.1"/>
</dbReference>
<dbReference type="CDD" id="cd00614">
    <property type="entry name" value="CGS_like"/>
    <property type="match status" value="1"/>
</dbReference>
<reference evidence="9 10" key="1">
    <citation type="submission" date="2021-03" db="EMBL/GenBank/DDBJ databases">
        <title>Genomic Encyclopedia of Type Strains, Phase IV (KMG-IV): sequencing the most valuable type-strain genomes for metagenomic binning, comparative biology and taxonomic classification.</title>
        <authorList>
            <person name="Goeker M."/>
        </authorList>
    </citation>
    <scope>NUCLEOTIDE SEQUENCE [LARGE SCALE GENOMIC DNA]</scope>
    <source>
        <strain evidence="9 10">DSM 3984</strain>
    </source>
</reference>
<comment type="similarity">
    <text evidence="2">Belongs to the trans-sulfuration enzymes family. L-methionine gamma-lyase subfamily.</text>
</comment>
<sequence length="401" mass="43458">MSKDCMKNKGFGTKTIHGGHKKDGLYGALSTPICQTSTFIFDSAEQGGRRFAGEETGYIYSRLGNPTVAELEEKVALLEGGEAAAATASGMGAISSALWTALKAGDHIVASDTLYGCTFALLNHGITKFGVDVTFVDISNEEEVKKAIRPNTRVVYLETPANPTLKVTDIEKISKIAHKVKDCLVFVDNTFCTPFIQRPLEHGADVVVHSATKYINGHGDVVAGFVVGKEDFINNVKLQGIKDMTGSVMSAFDAFLIIRGMKTLEVRMKKHCENAMQVAEFLESHPMVEKVYYPGLKSFEYHDLAKKQMDLPGAMISFEVKGGVDGGKTVMNNVKLATLAVSLGDTETLIQHPASMTHSPYTKEEREAAGISDGLIRLSVGLETAEDIISDLKQALDLIEK</sequence>
<dbReference type="Proteomes" id="UP000783390">
    <property type="component" value="Unassembled WGS sequence"/>
</dbReference>
<accession>A0ABS4EX63</accession>